<evidence type="ECO:0000256" key="1">
    <source>
        <dbReference type="SAM" id="MobiDB-lite"/>
    </source>
</evidence>
<gene>
    <name evidence="2" type="ORF">GCM10011583_05500</name>
</gene>
<accession>A0ABQ2E073</accession>
<dbReference type="SUPFAM" id="SSF56349">
    <property type="entry name" value="DNA breaking-rejoining enzymes"/>
    <property type="match status" value="1"/>
</dbReference>
<dbReference type="EMBL" id="BMMV01000002">
    <property type="protein sequence ID" value="GGJ77090.1"/>
    <property type="molecule type" value="Genomic_DNA"/>
</dbReference>
<dbReference type="InterPro" id="IPR011010">
    <property type="entry name" value="DNA_brk_join_enz"/>
</dbReference>
<comment type="caution">
    <text evidence="2">The sequence shown here is derived from an EMBL/GenBank/DDBJ whole genome shotgun (WGS) entry which is preliminary data.</text>
</comment>
<organism evidence="2 3">
    <name type="scientific">Streptomyces camponoticapitis</name>
    <dbReference type="NCBI Taxonomy" id="1616125"/>
    <lineage>
        <taxon>Bacteria</taxon>
        <taxon>Bacillati</taxon>
        <taxon>Actinomycetota</taxon>
        <taxon>Actinomycetes</taxon>
        <taxon>Kitasatosporales</taxon>
        <taxon>Streptomycetaceae</taxon>
        <taxon>Streptomyces</taxon>
    </lineage>
</organism>
<feature type="compositionally biased region" description="Basic and acidic residues" evidence="1">
    <location>
        <begin position="232"/>
        <end position="244"/>
    </location>
</feature>
<sequence>MEDITPVDYDAFRDYVKGKYSENYSKNILGLFKMLMDDAVVKYKLRDESPIVEQRRRGLYKKRQTRRVRKRLPIQAVHQIATNAHTVWGYTGWTYIWTIAFSGARPPGEMYGLQRGYCSPYWPASEPDSVVREEAEKRYEALHAMRIRYQTYVADRKPVLAAPKYDSWRTLVIPPILRETGAAAGLSREAPGVPLGDAQAPTGNQFRPRLLEPPPGRREGVQLRPAVRPVGKARDAGGSRDGRGGHLPAAALGEGQAGRGGRHPASCHRGEDGA</sequence>
<keyword evidence="3" id="KW-1185">Reference proteome</keyword>
<evidence type="ECO:0000313" key="3">
    <source>
        <dbReference type="Proteomes" id="UP000660265"/>
    </source>
</evidence>
<name>A0ABQ2E073_9ACTN</name>
<proteinExistence type="predicted"/>
<reference evidence="3" key="1">
    <citation type="journal article" date="2019" name="Int. J. Syst. Evol. Microbiol.">
        <title>The Global Catalogue of Microorganisms (GCM) 10K type strain sequencing project: providing services to taxonomists for standard genome sequencing and annotation.</title>
        <authorList>
            <consortium name="The Broad Institute Genomics Platform"/>
            <consortium name="The Broad Institute Genome Sequencing Center for Infectious Disease"/>
            <person name="Wu L."/>
            <person name="Ma J."/>
        </authorList>
    </citation>
    <scope>NUCLEOTIDE SEQUENCE [LARGE SCALE GENOMIC DNA]</scope>
    <source>
        <strain evidence="3">CGMCC 4.7275</strain>
    </source>
</reference>
<feature type="region of interest" description="Disordered" evidence="1">
    <location>
        <begin position="188"/>
        <end position="274"/>
    </location>
</feature>
<dbReference type="Proteomes" id="UP000660265">
    <property type="component" value="Unassembled WGS sequence"/>
</dbReference>
<evidence type="ECO:0000313" key="2">
    <source>
        <dbReference type="EMBL" id="GGJ77090.1"/>
    </source>
</evidence>
<protein>
    <submittedName>
        <fullName evidence="2">Uncharacterized protein</fullName>
    </submittedName>
</protein>